<feature type="binding site" evidence="20">
    <location>
        <position position="332"/>
    </location>
    <ligand>
        <name>[CaMn4O5] cluster</name>
        <dbReference type="ChEBI" id="CHEBI:189552"/>
    </ligand>
</feature>
<feature type="binding site" description="axial binding residue" evidence="20">
    <location>
        <position position="198"/>
    </location>
    <ligand>
        <name>chlorophyll a</name>
        <dbReference type="ChEBI" id="CHEBI:58416"/>
        <label>PD1</label>
    </ligand>
    <ligandPart>
        <name>Mg</name>
        <dbReference type="ChEBI" id="CHEBI:25107"/>
    </ligandPart>
</feature>
<dbReference type="InterPro" id="IPR055265">
    <property type="entry name" value="Photo_RC_L/M_CS"/>
</dbReference>
<dbReference type="GO" id="GO:0016168">
    <property type="term" value="F:chlorophyll binding"/>
    <property type="evidence" value="ECO:0007669"/>
    <property type="project" value="UniProtKB-UniRule"/>
</dbReference>
<feature type="propeptide" id="PRO_5029055005" evidence="20">
    <location>
        <begin position="345"/>
        <end position="367"/>
    </location>
</feature>
<keyword evidence="16 20" id="KW-0472">Membrane</keyword>
<feature type="binding site" evidence="20">
    <location>
        <position position="272"/>
    </location>
    <ligand>
        <name>Fe cation</name>
        <dbReference type="ChEBI" id="CHEBI:24875"/>
        <note>ligand shared with heterodimeric partner</note>
    </ligand>
</feature>
<comment type="PTM">
    <text evidence="20">Tyr-161 forms a radical intermediate that is referred to as redox-active TyrZ, YZ or Y-Z.</text>
</comment>
<keyword evidence="15 20" id="KW-0408">Iron</keyword>
<keyword evidence="24" id="KW-1185">Reference proteome</keyword>
<feature type="transmembrane region" description="Helical" evidence="22">
    <location>
        <begin position="275"/>
        <end position="297"/>
    </location>
</feature>
<dbReference type="InterPro" id="IPR000484">
    <property type="entry name" value="Photo_RC_L/M"/>
</dbReference>
<comment type="PTM">
    <text evidence="20">C-terminally processed by CtpA; processing is essential to allow assembly of the oxygen-evolving complex and thus photosynthetic growth.</text>
</comment>
<feature type="binding site" evidence="20">
    <location>
        <position position="170"/>
    </location>
    <ligand>
        <name>[CaMn4O5] cluster</name>
        <dbReference type="ChEBI" id="CHEBI:189552"/>
    </ligand>
</feature>
<feature type="binding site" evidence="20">
    <location>
        <begin position="264"/>
        <end position="265"/>
    </location>
    <ligand>
        <name>a quinone</name>
        <dbReference type="ChEBI" id="CHEBI:132124"/>
        <label>B</label>
    </ligand>
</feature>
<dbReference type="NCBIfam" id="TIGR01151">
    <property type="entry name" value="psbA"/>
    <property type="match status" value="1"/>
</dbReference>
<comment type="subunit">
    <text evidence="20">PSII is composed of 1 copy each of membrane proteins PsbA, PsbB, PsbC, PsbD, PsbE, PsbF, PsbH, PsbI, PsbJ, PsbK, PsbL, PsbM, PsbT, PsbX, PsbY, PsbZ, Psb30/Ycf12, peripheral proteins PsbO, CyanoQ (PsbQ), PsbU, PsbV and a large number of cofactors. It forms dimeric complexes.</text>
</comment>
<dbReference type="InterPro" id="IPR036854">
    <property type="entry name" value="Photo_II_D1/D2_sf"/>
</dbReference>
<feature type="site" description="Tyrosine radical intermediate" evidence="20">
    <location>
        <position position="161"/>
    </location>
</feature>
<keyword evidence="17 20" id="KW-0464">Manganese</keyword>
<evidence type="ECO:0000256" key="2">
    <source>
        <dbReference type="ARBA" id="ARBA00008204"/>
    </source>
</evidence>
<comment type="miscellaneous">
    <text evidence="20">Herbicides such as atrazine, BNT, diuron or ioxynil bind in the Q(B) binding site and block subsequent electron transfer.</text>
</comment>
<evidence type="ECO:0000256" key="4">
    <source>
        <dbReference type="ARBA" id="ARBA00022494"/>
    </source>
</evidence>
<keyword evidence="12 20" id="KW-1133">Transmembrane helix</keyword>
<dbReference type="Pfam" id="PF00124">
    <property type="entry name" value="Photo_RC"/>
    <property type="match status" value="1"/>
</dbReference>
<dbReference type="SUPFAM" id="SSF81483">
    <property type="entry name" value="Bacterial photosystem II reaction centre, L and M subunits"/>
    <property type="match status" value="1"/>
</dbReference>
<reference evidence="24" key="1">
    <citation type="submission" date="2020-06" db="EMBL/GenBank/DDBJ databases">
        <title>Nostoc edaphicum CCNP1411 genome.</title>
        <authorList>
            <person name="Fidor A."/>
            <person name="Grabski M."/>
            <person name="Gawor J."/>
            <person name="Gromadka R."/>
            <person name="Wegrzyn G."/>
            <person name="Mazur-Marzec H."/>
        </authorList>
    </citation>
    <scope>NUCLEOTIDE SEQUENCE [LARGE SCALE GENOMIC DNA]</scope>
    <source>
        <strain evidence="24">CCNP1411</strain>
    </source>
</reference>
<sequence length="367" mass="40488">MSTTLGRSESGNLWDRFCQWITSTDNRLYIGWFGVLMIPTLLTATICFIIAFIAAPPVDIDGIREPVSGSLLYGNNIITGAVVPTSNAIGLHFYPIWEAASMDEWLYNGGPYQLIVLHFLIGIFCWLGRQWELSYRLGMRPWICLAYSAPVAAATSVFLIYPIGQGSFSDGMPLGISGTFNFMLVFQAEHNILMHPFHEFGVAAVFGGAFFAAMHGSLVSSSLVRETTEAESINYGYKFGQEQETYSIVAAHGYFGRLIWQYASFNNSRSLHFFLAAWPVVGIWLTALGISTMAFNLNGFNFNQSILDSKGHVINTWADVLNRANLGIEVMHERNAHNFPLDLAAGEALPVATMSTMGYAYAPAIHG</sequence>
<comment type="catalytic activity">
    <reaction evidence="20">
        <text>2 a plastoquinone + 4 hnu + 2 H2O = 2 a plastoquinol + O2</text>
        <dbReference type="Rhea" id="RHEA:36359"/>
        <dbReference type="Rhea" id="RHEA-COMP:9561"/>
        <dbReference type="Rhea" id="RHEA-COMP:9562"/>
        <dbReference type="ChEBI" id="CHEBI:15377"/>
        <dbReference type="ChEBI" id="CHEBI:15379"/>
        <dbReference type="ChEBI" id="CHEBI:17757"/>
        <dbReference type="ChEBI" id="CHEBI:30212"/>
        <dbReference type="ChEBI" id="CHEBI:62192"/>
        <dbReference type="EC" id="1.10.3.9"/>
    </reaction>
</comment>
<feature type="binding site" evidence="20">
    <location>
        <position position="215"/>
    </location>
    <ligand>
        <name>a quinone</name>
        <dbReference type="ChEBI" id="CHEBI:132124"/>
        <label>B</label>
    </ligand>
</feature>
<feature type="site" description="Stabilizes free radical intermediate" evidence="20">
    <location>
        <position position="190"/>
    </location>
</feature>
<dbReference type="GO" id="GO:0009635">
    <property type="term" value="P:response to herbicide"/>
    <property type="evidence" value="ECO:0007669"/>
    <property type="project" value="UniProtKB-KW"/>
</dbReference>
<evidence type="ECO:0000256" key="17">
    <source>
        <dbReference type="ARBA" id="ARBA00023211"/>
    </source>
</evidence>
<dbReference type="HAMAP" id="MF_01379">
    <property type="entry name" value="PSII_PsbA_D1"/>
    <property type="match status" value="1"/>
</dbReference>
<keyword evidence="11 20" id="KW-0249">Electron transport</keyword>
<feature type="binding site" evidence="20">
    <location>
        <position position="344"/>
    </location>
    <ligand>
        <name>[CaMn4O5] cluster</name>
        <dbReference type="ChEBI" id="CHEBI:189552"/>
    </ligand>
</feature>
<organism evidence="23 24">
    <name type="scientific">Nostoc edaphicum CCNP1411</name>
    <dbReference type="NCBI Taxonomy" id="1472755"/>
    <lineage>
        <taxon>Bacteria</taxon>
        <taxon>Bacillati</taxon>
        <taxon>Cyanobacteriota</taxon>
        <taxon>Cyanophyceae</taxon>
        <taxon>Nostocales</taxon>
        <taxon>Nostocaceae</taxon>
        <taxon>Nostoc</taxon>
    </lineage>
</organism>
<feature type="transmembrane region" description="Helical" evidence="22">
    <location>
        <begin position="29"/>
        <end position="55"/>
    </location>
</feature>
<dbReference type="GO" id="GO:0009523">
    <property type="term" value="C:photosystem II"/>
    <property type="evidence" value="ECO:0007669"/>
    <property type="project" value="UniProtKB-KW"/>
</dbReference>
<keyword evidence="4 20" id="KW-0148">Chlorophyll</keyword>
<feature type="transmembrane region" description="Helical" evidence="22">
    <location>
        <begin position="76"/>
        <end position="97"/>
    </location>
</feature>
<evidence type="ECO:0000256" key="12">
    <source>
        <dbReference type="ARBA" id="ARBA00022989"/>
    </source>
</evidence>
<proteinExistence type="inferred from homology"/>
<comment type="subcellular location">
    <subcellularLocation>
        <location evidence="1 20">Cellular thylakoid membrane</location>
        <topology evidence="1 20">Multi-pass membrane protein</topology>
    </subcellularLocation>
</comment>
<dbReference type="InterPro" id="IPR055266">
    <property type="entry name" value="D1/D2"/>
</dbReference>
<evidence type="ECO:0000256" key="3">
    <source>
        <dbReference type="ARBA" id="ARBA00022448"/>
    </source>
</evidence>
<feature type="binding site" evidence="20">
    <location>
        <position position="126"/>
    </location>
    <ligand>
        <name>pheophytin a</name>
        <dbReference type="ChEBI" id="CHEBI:136840"/>
        <label>D1</label>
    </ligand>
</feature>
<feature type="binding site" description="axial binding residue" evidence="20">
    <location>
        <position position="118"/>
    </location>
    <ligand>
        <name>chlorophyll a</name>
        <dbReference type="ChEBI" id="CHEBI:58416"/>
        <label>ChlzD1</label>
    </ligand>
    <ligandPart>
        <name>Mg</name>
        <dbReference type="ChEBI" id="CHEBI:25107"/>
    </ligandPart>
</feature>
<evidence type="ECO:0000256" key="20">
    <source>
        <dbReference type="HAMAP-Rule" id="MF_01379"/>
    </source>
</evidence>
<comment type="similarity">
    <text evidence="2 20 21">Belongs to the reaction center PufL/M/PsbA/D family.</text>
</comment>
<keyword evidence="14 20" id="KW-0560">Oxidoreductase</keyword>
<protein>
    <recommendedName>
        <fullName evidence="20">Photosystem II protein D1</fullName>
        <shortName evidence="20">PSII D1 protein</shortName>
        <ecNumber evidence="20">1.10.3.9</ecNumber>
    </recommendedName>
    <alternativeName>
        <fullName evidence="20">Photosystem II Q(B) protein</fullName>
    </alternativeName>
</protein>
<evidence type="ECO:0000256" key="18">
    <source>
        <dbReference type="ARBA" id="ARBA00023276"/>
    </source>
</evidence>
<feature type="transmembrane region" description="Helical" evidence="22">
    <location>
        <begin position="141"/>
        <end position="164"/>
    </location>
</feature>
<evidence type="ECO:0000256" key="13">
    <source>
        <dbReference type="ARBA" id="ARBA00022991"/>
    </source>
</evidence>
<name>A0A7D7LB69_9NOSO</name>
<comment type="miscellaneous">
    <text evidence="20">2 of the reaction center chlorophylls (ChlD1 and ChlD2) are entirely coordinated by water.</text>
</comment>
<feature type="chain" id="PRO_5029055006" description="Photosystem II protein D1" evidence="20">
    <location>
        <begin position="1"/>
        <end position="344"/>
    </location>
</feature>
<keyword evidence="8 20" id="KW-0479">Metal-binding</keyword>
<dbReference type="PROSITE" id="PS00244">
    <property type="entry name" value="REACTION_CENTER"/>
    <property type="match status" value="1"/>
</dbReference>
<evidence type="ECO:0000256" key="10">
    <source>
        <dbReference type="ARBA" id="ARBA00022842"/>
    </source>
</evidence>
<evidence type="ECO:0000256" key="11">
    <source>
        <dbReference type="ARBA" id="ARBA00022982"/>
    </source>
</evidence>
<feature type="transmembrane region" description="Helical" evidence="22">
    <location>
        <begin position="109"/>
        <end position="129"/>
    </location>
</feature>
<evidence type="ECO:0000256" key="15">
    <source>
        <dbReference type="ARBA" id="ARBA00023004"/>
    </source>
</evidence>
<evidence type="ECO:0000256" key="7">
    <source>
        <dbReference type="ARBA" id="ARBA00022692"/>
    </source>
</evidence>
<keyword evidence="6 20" id="KW-0359">Herbicide resistance</keyword>
<dbReference type="PRINTS" id="PR00256">
    <property type="entry name" value="REACTNCENTRE"/>
</dbReference>
<feature type="site" description="Cleavage; by CtpA" evidence="20">
    <location>
        <begin position="344"/>
        <end position="345"/>
    </location>
</feature>
<dbReference type="GO" id="GO:0010242">
    <property type="term" value="F:oxygen evolving activity"/>
    <property type="evidence" value="ECO:0007669"/>
    <property type="project" value="UniProtKB-EC"/>
</dbReference>
<feature type="binding site" evidence="20">
    <location>
        <position position="215"/>
    </location>
    <ligand>
        <name>Fe cation</name>
        <dbReference type="ChEBI" id="CHEBI:24875"/>
        <note>ligand shared with heterodimeric partner</note>
    </ligand>
</feature>
<evidence type="ECO:0000313" key="24">
    <source>
        <dbReference type="Proteomes" id="UP000514713"/>
    </source>
</evidence>
<keyword evidence="18 20" id="KW-0604">Photosystem II</keyword>
<dbReference type="InterPro" id="IPR005867">
    <property type="entry name" value="PSII_D1"/>
</dbReference>
<keyword evidence="7 20" id="KW-0812">Transmembrane</keyword>
<comment type="function">
    <text evidence="19 20">Photosystem II (PSII) is a light-driven water:plastoquinone oxidoreductase that uses light energy to abstract electrons from H(2)O, generating O(2) and a proton gradient subsequently used for ATP formation. It consists of a core antenna complex that captures photons, and an electron transfer chain that converts photonic excitation into a charge separation. The D1/D2 (PsbA/PsbD) reaction center heterodimer binds P680, the primary electron donor of PSII as well as several subsequent electron acceptors.</text>
</comment>
<evidence type="ECO:0000256" key="1">
    <source>
        <dbReference type="ARBA" id="ARBA00004636"/>
    </source>
</evidence>
<dbReference type="GO" id="GO:0009772">
    <property type="term" value="P:photosynthetic electron transport in photosystem II"/>
    <property type="evidence" value="ECO:0007669"/>
    <property type="project" value="InterPro"/>
</dbReference>
<dbReference type="GO" id="GO:0031676">
    <property type="term" value="C:plasma membrane-derived thylakoid membrane"/>
    <property type="evidence" value="ECO:0007669"/>
    <property type="project" value="UniProtKB-SubCell"/>
</dbReference>
<dbReference type="GO" id="GO:0005506">
    <property type="term" value="F:iron ion binding"/>
    <property type="evidence" value="ECO:0007669"/>
    <property type="project" value="UniProtKB-UniRule"/>
</dbReference>
<dbReference type="RefSeq" id="WP_181932086.1">
    <property type="nucleotide sequence ID" value="NZ_CP054698.1"/>
</dbReference>
<evidence type="ECO:0000256" key="9">
    <source>
        <dbReference type="ARBA" id="ARBA00022837"/>
    </source>
</evidence>
<dbReference type="GO" id="GO:0009055">
    <property type="term" value="F:electron transfer activity"/>
    <property type="evidence" value="ECO:0007669"/>
    <property type="project" value="UniProtKB-UniRule"/>
</dbReference>
<feature type="binding site" evidence="20">
    <location>
        <position position="333"/>
    </location>
    <ligand>
        <name>[CaMn4O5] cluster</name>
        <dbReference type="ChEBI" id="CHEBI:189552"/>
    </ligand>
</feature>
<evidence type="ECO:0000256" key="6">
    <source>
        <dbReference type="ARBA" id="ARBA00022646"/>
    </source>
</evidence>
<feature type="binding site" evidence="20">
    <location>
        <position position="189"/>
    </location>
    <ligand>
        <name>[CaMn4O5] cluster</name>
        <dbReference type="ChEBI" id="CHEBI:189552"/>
    </ligand>
</feature>
<dbReference type="EC" id="1.10.3.9" evidence="20"/>
<evidence type="ECO:0000256" key="16">
    <source>
        <dbReference type="ARBA" id="ARBA00023136"/>
    </source>
</evidence>
<comment type="miscellaneous">
    <text evidence="20">Cyanobacteriota usually contain more than 2 copies of the psbA gene.</text>
</comment>
<evidence type="ECO:0000313" key="23">
    <source>
        <dbReference type="EMBL" id="QMS89013.1"/>
    </source>
</evidence>
<dbReference type="AlphaFoldDB" id="A0A7D7LB69"/>
<dbReference type="GO" id="GO:0016682">
    <property type="term" value="F:oxidoreductase activity, acting on diphenols and related substances as donors, oxygen as acceptor"/>
    <property type="evidence" value="ECO:0007669"/>
    <property type="project" value="UniProtKB-UniRule"/>
</dbReference>
<keyword evidence="20" id="KW-0793">Thylakoid</keyword>
<dbReference type="EMBL" id="CP054698">
    <property type="protein sequence ID" value="QMS89013.1"/>
    <property type="molecule type" value="Genomic_DNA"/>
</dbReference>
<evidence type="ECO:0000256" key="5">
    <source>
        <dbReference type="ARBA" id="ARBA00022531"/>
    </source>
</evidence>
<evidence type="ECO:0000256" key="19">
    <source>
        <dbReference type="ARBA" id="ARBA00037683"/>
    </source>
</evidence>
<dbReference type="CDD" id="cd09289">
    <property type="entry name" value="Photosystem-II_D1"/>
    <property type="match status" value="1"/>
</dbReference>
<evidence type="ECO:0000256" key="8">
    <source>
        <dbReference type="ARBA" id="ARBA00022723"/>
    </source>
</evidence>
<dbReference type="FunFam" id="1.20.85.10:FF:000002">
    <property type="entry name" value="Photosystem II protein D1"/>
    <property type="match status" value="1"/>
</dbReference>
<keyword evidence="10 20" id="KW-0460">Magnesium</keyword>
<feature type="binding site" evidence="20">
    <location>
        <position position="342"/>
    </location>
    <ligand>
        <name>[CaMn4O5] cluster</name>
        <dbReference type="ChEBI" id="CHEBI:189552"/>
    </ligand>
</feature>
<dbReference type="KEGG" id="ned:HUN01_15910"/>
<dbReference type="PANTHER" id="PTHR33149">
    <property type="entry name" value="PHOTOSYSTEM II PROTEIN D1"/>
    <property type="match status" value="1"/>
</dbReference>
<dbReference type="Gene3D" id="1.20.85.10">
    <property type="entry name" value="Photosystem II protein D1-like"/>
    <property type="match status" value="1"/>
</dbReference>
<keyword evidence="3 20" id="KW-0813">Transport</keyword>
<gene>
    <name evidence="20 23" type="primary">psbA</name>
    <name evidence="23" type="ORF">HUN01_15910</name>
</gene>
<evidence type="ECO:0000256" key="14">
    <source>
        <dbReference type="ARBA" id="ARBA00023002"/>
    </source>
</evidence>
<dbReference type="Proteomes" id="UP000514713">
    <property type="component" value="Chromosome"/>
</dbReference>
<keyword evidence="9 20" id="KW-0106">Calcium</keyword>
<feature type="transmembrane region" description="Helical" evidence="22">
    <location>
        <begin position="200"/>
        <end position="224"/>
    </location>
</feature>
<dbReference type="PANTHER" id="PTHR33149:SF12">
    <property type="entry name" value="PHOTOSYSTEM II D2 PROTEIN"/>
    <property type="match status" value="1"/>
</dbReference>
<evidence type="ECO:0000256" key="21">
    <source>
        <dbReference type="RuleBase" id="RU004331"/>
    </source>
</evidence>
<keyword evidence="13 20" id="KW-0157">Chromophore</keyword>
<keyword evidence="5 20" id="KW-0602">Photosynthesis</keyword>
<evidence type="ECO:0000256" key="22">
    <source>
        <dbReference type="SAM" id="Phobius"/>
    </source>
</evidence>
<accession>A0A7D7LB69</accession>